<evidence type="ECO:0000313" key="2">
    <source>
        <dbReference type="Proteomes" id="UP001056120"/>
    </source>
</evidence>
<keyword evidence="2" id="KW-1185">Reference proteome</keyword>
<organism evidence="1 2">
    <name type="scientific">Smallanthus sonchifolius</name>
    <dbReference type="NCBI Taxonomy" id="185202"/>
    <lineage>
        <taxon>Eukaryota</taxon>
        <taxon>Viridiplantae</taxon>
        <taxon>Streptophyta</taxon>
        <taxon>Embryophyta</taxon>
        <taxon>Tracheophyta</taxon>
        <taxon>Spermatophyta</taxon>
        <taxon>Magnoliopsida</taxon>
        <taxon>eudicotyledons</taxon>
        <taxon>Gunneridae</taxon>
        <taxon>Pentapetalae</taxon>
        <taxon>asterids</taxon>
        <taxon>campanulids</taxon>
        <taxon>Asterales</taxon>
        <taxon>Asteraceae</taxon>
        <taxon>Asteroideae</taxon>
        <taxon>Heliantheae alliance</taxon>
        <taxon>Millerieae</taxon>
        <taxon>Smallanthus</taxon>
    </lineage>
</organism>
<dbReference type="Proteomes" id="UP001056120">
    <property type="component" value="Linkage Group LG08"/>
</dbReference>
<evidence type="ECO:0000313" key="1">
    <source>
        <dbReference type="EMBL" id="KAI3809014.1"/>
    </source>
</evidence>
<sequence>MYSNDMGMVAPHPTAPFDSPLMRDGGVATLYHIIVIFAAPRTTQPNGKGQALGGYKRCHWIGTTEAQAPSSRLHTPVKHTDGKWWWQERMRRVREGGYLGSISGE</sequence>
<dbReference type="EMBL" id="CM042025">
    <property type="protein sequence ID" value="KAI3809014.1"/>
    <property type="molecule type" value="Genomic_DNA"/>
</dbReference>
<gene>
    <name evidence="1" type="ORF">L1987_24980</name>
</gene>
<comment type="caution">
    <text evidence="1">The sequence shown here is derived from an EMBL/GenBank/DDBJ whole genome shotgun (WGS) entry which is preliminary data.</text>
</comment>
<reference evidence="1 2" key="2">
    <citation type="journal article" date="2022" name="Mol. Ecol. Resour.">
        <title>The genomes of chicory, endive, great burdock and yacon provide insights into Asteraceae paleo-polyploidization history and plant inulin production.</title>
        <authorList>
            <person name="Fan W."/>
            <person name="Wang S."/>
            <person name="Wang H."/>
            <person name="Wang A."/>
            <person name="Jiang F."/>
            <person name="Liu H."/>
            <person name="Zhao H."/>
            <person name="Xu D."/>
            <person name="Zhang Y."/>
        </authorList>
    </citation>
    <scope>NUCLEOTIDE SEQUENCE [LARGE SCALE GENOMIC DNA]</scope>
    <source>
        <strain evidence="2">cv. Yunnan</strain>
        <tissue evidence="1">Leaves</tissue>
    </source>
</reference>
<accession>A0ACB9IM47</accession>
<proteinExistence type="predicted"/>
<name>A0ACB9IM47_9ASTR</name>
<protein>
    <submittedName>
        <fullName evidence="1">Uncharacterized protein</fullName>
    </submittedName>
</protein>
<reference evidence="2" key="1">
    <citation type="journal article" date="2022" name="Mol. Ecol. Resour.">
        <title>The genomes of chicory, endive, great burdock and yacon provide insights into Asteraceae palaeo-polyploidization history and plant inulin production.</title>
        <authorList>
            <person name="Fan W."/>
            <person name="Wang S."/>
            <person name="Wang H."/>
            <person name="Wang A."/>
            <person name="Jiang F."/>
            <person name="Liu H."/>
            <person name="Zhao H."/>
            <person name="Xu D."/>
            <person name="Zhang Y."/>
        </authorList>
    </citation>
    <scope>NUCLEOTIDE SEQUENCE [LARGE SCALE GENOMIC DNA]</scope>
    <source>
        <strain evidence="2">cv. Yunnan</strain>
    </source>
</reference>